<proteinExistence type="predicted"/>
<evidence type="ECO:0000313" key="1">
    <source>
        <dbReference type="EMBL" id="KAJ7750744.1"/>
    </source>
</evidence>
<dbReference type="SUPFAM" id="SSF48452">
    <property type="entry name" value="TPR-like"/>
    <property type="match status" value="1"/>
</dbReference>
<dbReference type="AlphaFoldDB" id="A0AAD7N9V6"/>
<accession>A0AAD7N9V6</accession>
<dbReference type="Proteomes" id="UP001215280">
    <property type="component" value="Unassembled WGS sequence"/>
</dbReference>
<comment type="caution">
    <text evidence="1">The sequence shown here is derived from an EMBL/GenBank/DDBJ whole genome shotgun (WGS) entry which is preliminary data.</text>
</comment>
<gene>
    <name evidence="1" type="ORF">DFH07DRAFT_961338</name>
</gene>
<name>A0AAD7N9V6_9AGAR</name>
<protein>
    <submittedName>
        <fullName evidence="1">Uncharacterized protein</fullName>
    </submittedName>
</protein>
<dbReference type="EMBL" id="JARJLG010000081">
    <property type="protein sequence ID" value="KAJ7750744.1"/>
    <property type="molecule type" value="Genomic_DNA"/>
</dbReference>
<evidence type="ECO:0000313" key="2">
    <source>
        <dbReference type="Proteomes" id="UP001215280"/>
    </source>
</evidence>
<dbReference type="InterPro" id="IPR011990">
    <property type="entry name" value="TPR-like_helical_dom_sf"/>
</dbReference>
<organism evidence="1 2">
    <name type="scientific">Mycena maculata</name>
    <dbReference type="NCBI Taxonomy" id="230809"/>
    <lineage>
        <taxon>Eukaryota</taxon>
        <taxon>Fungi</taxon>
        <taxon>Dikarya</taxon>
        <taxon>Basidiomycota</taxon>
        <taxon>Agaricomycotina</taxon>
        <taxon>Agaricomycetes</taxon>
        <taxon>Agaricomycetidae</taxon>
        <taxon>Agaricales</taxon>
        <taxon>Marasmiineae</taxon>
        <taxon>Mycenaceae</taxon>
        <taxon>Mycena</taxon>
    </lineage>
</organism>
<reference evidence="1" key="1">
    <citation type="submission" date="2023-03" db="EMBL/GenBank/DDBJ databases">
        <title>Massive genome expansion in bonnet fungi (Mycena s.s.) driven by repeated elements and novel gene families across ecological guilds.</title>
        <authorList>
            <consortium name="Lawrence Berkeley National Laboratory"/>
            <person name="Harder C.B."/>
            <person name="Miyauchi S."/>
            <person name="Viragh M."/>
            <person name="Kuo A."/>
            <person name="Thoen E."/>
            <person name="Andreopoulos B."/>
            <person name="Lu D."/>
            <person name="Skrede I."/>
            <person name="Drula E."/>
            <person name="Henrissat B."/>
            <person name="Morin E."/>
            <person name="Kohler A."/>
            <person name="Barry K."/>
            <person name="LaButti K."/>
            <person name="Morin E."/>
            <person name="Salamov A."/>
            <person name="Lipzen A."/>
            <person name="Mereny Z."/>
            <person name="Hegedus B."/>
            <person name="Baldrian P."/>
            <person name="Stursova M."/>
            <person name="Weitz H."/>
            <person name="Taylor A."/>
            <person name="Grigoriev I.V."/>
            <person name="Nagy L.G."/>
            <person name="Martin F."/>
            <person name="Kauserud H."/>
        </authorList>
    </citation>
    <scope>NUCLEOTIDE SEQUENCE</scope>
    <source>
        <strain evidence="1">CBHHK188m</strain>
    </source>
</reference>
<keyword evidence="2" id="KW-1185">Reference proteome</keyword>
<dbReference type="Gene3D" id="1.25.40.10">
    <property type="entry name" value="Tetratricopeptide repeat domain"/>
    <property type="match status" value="2"/>
</dbReference>
<sequence length="380" mass="43298">MDASSEEKGQWIATIGWFHLFHKDLKQAIHYYEVASSYVMDRSGPLHSHILARMAIAFTWVGEYHRGLALAQKARQLAILRGDRAEQFIAYEAEATCQQHWGNFSGAKLLLAEAKELSPVELKHKWEEIQADLHITQTEYSEARTLEMSVLDYRSSCQPPIRDTIVAHLNLASIGIATGSEIESIKYHLDTAYFQCNFLAFPFGLTYCETVAAHLHLREGNISLAREKFEKYFFIFQKGSDVQGLRTCLEGLGDITHKMHDREMTFRWAVIFLAFGQRAKSMLMTVSALRFIGDIISVQGDDETALSLLSAALQAFTLMDVHHQKAKCMISMGAIFERREELEKAVDLWQKSLLLLERCSQKKDIARISRMIQAATEKTR</sequence>